<evidence type="ECO:0000313" key="1">
    <source>
        <dbReference type="EMBL" id="MDC0712490.1"/>
    </source>
</evidence>
<evidence type="ECO:0000313" key="2">
    <source>
        <dbReference type="Proteomes" id="UP001221838"/>
    </source>
</evidence>
<dbReference type="RefSeq" id="WP_272142621.1">
    <property type="nucleotide sequence ID" value="NZ_JAQNDM010000002.1"/>
</dbReference>
<protein>
    <recommendedName>
        <fullName evidence="3">TIGR02646 family protein</fullName>
    </recommendedName>
</protein>
<proteinExistence type="predicted"/>
<keyword evidence="2" id="KW-1185">Reference proteome</keyword>
<comment type="caution">
    <text evidence="1">The sequence shown here is derived from an EMBL/GenBank/DDBJ whole genome shotgun (WGS) entry which is preliminary data.</text>
</comment>
<dbReference type="Proteomes" id="UP001221838">
    <property type="component" value="Unassembled WGS sequence"/>
</dbReference>
<name>A0ABT5DH88_9BACT</name>
<sequence length="244" mass="26763">MKITKGAEPTCLTATRTQYRATHGAVDDGAWESLAGTCKQAMREVAWREQGGLCAYCMSPLSGDHAAKSQHPQMGGMKLEHFEARNAAGHRTLAWDNLLGVCPGVVVGQSVDETGTDETGTAHCDTYRGNLPTAQQALAYSPAKVPPDVGALYRYDKAQGRILSDNADATQDIARLNLNLARLKRNRLAVLDMIRRQLEVDDSTARLLKLRQDYAQKDGNGRLRSYANVGLWYVGHKLRQRGVP</sequence>
<gene>
    <name evidence="1" type="ORF">POL68_28770</name>
</gene>
<evidence type="ECO:0008006" key="3">
    <source>
        <dbReference type="Google" id="ProtNLM"/>
    </source>
</evidence>
<dbReference type="EMBL" id="JAQNDM010000002">
    <property type="protein sequence ID" value="MDC0712490.1"/>
    <property type="molecule type" value="Genomic_DNA"/>
</dbReference>
<reference evidence="1 2" key="1">
    <citation type="submission" date="2022-11" db="EMBL/GenBank/DDBJ databases">
        <title>Minimal conservation of predation-associated metabolite biosynthetic gene clusters underscores biosynthetic potential of Myxococcota including descriptions for ten novel species: Archangium lansinium sp. nov., Myxococcus landrumus sp. nov., Nannocystis bai.</title>
        <authorList>
            <person name="Ahearne A."/>
            <person name="Stevens C."/>
            <person name="Dowd S."/>
        </authorList>
    </citation>
    <scope>NUCLEOTIDE SEQUENCE [LARGE SCALE GENOMIC DNA]</scope>
    <source>
        <strain evidence="1 2">NCWAL01</strain>
    </source>
</reference>
<accession>A0ABT5DH88</accession>
<organism evidence="1 2">
    <name type="scientific">Stigmatella ashevillensis</name>
    <dbReference type="NCBI Taxonomy" id="2995309"/>
    <lineage>
        <taxon>Bacteria</taxon>
        <taxon>Pseudomonadati</taxon>
        <taxon>Myxococcota</taxon>
        <taxon>Myxococcia</taxon>
        <taxon>Myxococcales</taxon>
        <taxon>Cystobacterineae</taxon>
        <taxon>Archangiaceae</taxon>
        <taxon>Stigmatella</taxon>
    </lineage>
</organism>